<keyword evidence="10" id="KW-1006">Bacterial flagellum protein export</keyword>
<keyword evidence="5" id="KW-1003">Cell membrane</keyword>
<dbReference type="PRINTS" id="PR01004">
    <property type="entry name" value="FLGFLIJ"/>
</dbReference>
<dbReference type="AlphaFoldDB" id="A0A7W9WMH4"/>
<dbReference type="InterPro" id="IPR052570">
    <property type="entry name" value="FliJ"/>
</dbReference>
<keyword evidence="9" id="KW-0472">Membrane</keyword>
<evidence type="ECO:0000256" key="8">
    <source>
        <dbReference type="ARBA" id="ARBA00022927"/>
    </source>
</evidence>
<reference evidence="13 14" key="1">
    <citation type="submission" date="2020-08" db="EMBL/GenBank/DDBJ databases">
        <title>Genomic Encyclopedia of Type Strains, Phase IV (KMG-IV): sequencing the most valuable type-strain genomes for metagenomic binning, comparative biology and taxonomic classification.</title>
        <authorList>
            <person name="Goeker M."/>
        </authorList>
    </citation>
    <scope>NUCLEOTIDE SEQUENCE [LARGE SCALE GENOMIC DNA]</scope>
    <source>
        <strain evidence="13 14">DSM 12141</strain>
    </source>
</reference>
<evidence type="ECO:0000313" key="13">
    <source>
        <dbReference type="EMBL" id="MBB6082384.1"/>
    </source>
</evidence>
<dbReference type="InterPro" id="IPR018006">
    <property type="entry name" value="Flag_FliJ_proteobac"/>
</dbReference>
<evidence type="ECO:0000256" key="9">
    <source>
        <dbReference type="ARBA" id="ARBA00023136"/>
    </source>
</evidence>
<dbReference type="PANTHER" id="PTHR38786">
    <property type="entry name" value="FLAGELLAR FLIJ PROTEIN"/>
    <property type="match status" value="1"/>
</dbReference>
<evidence type="ECO:0000256" key="11">
    <source>
        <dbReference type="SAM" id="Coils"/>
    </source>
</evidence>
<keyword evidence="13" id="KW-0282">Flagellum</keyword>
<keyword evidence="6" id="KW-0145">Chemotaxis</keyword>
<comment type="subcellular location">
    <subcellularLocation>
        <location evidence="1">Cell membrane</location>
        <topology evidence="1">Peripheral membrane protein</topology>
        <orientation evidence="1">Cytoplasmic side</orientation>
    </subcellularLocation>
</comment>
<dbReference type="PANTHER" id="PTHR38786:SF1">
    <property type="entry name" value="FLAGELLAR FLIJ PROTEIN"/>
    <property type="match status" value="1"/>
</dbReference>
<proteinExistence type="inferred from homology"/>
<evidence type="ECO:0000256" key="10">
    <source>
        <dbReference type="ARBA" id="ARBA00023225"/>
    </source>
</evidence>
<dbReference type="InterPro" id="IPR012823">
    <property type="entry name" value="Flagell_FliJ"/>
</dbReference>
<comment type="similarity">
    <text evidence="2">Belongs to the FliJ family.</text>
</comment>
<dbReference type="EMBL" id="JACHIB010000002">
    <property type="protein sequence ID" value="MBB6082384.1"/>
    <property type="molecule type" value="Genomic_DNA"/>
</dbReference>
<evidence type="ECO:0000256" key="3">
    <source>
        <dbReference type="ARBA" id="ARBA00020392"/>
    </source>
</evidence>
<keyword evidence="11" id="KW-0175">Coiled coil</keyword>
<evidence type="ECO:0000256" key="6">
    <source>
        <dbReference type="ARBA" id="ARBA00022500"/>
    </source>
</evidence>
<dbReference type="GO" id="GO:0044781">
    <property type="term" value="P:bacterial-type flagellum organization"/>
    <property type="evidence" value="ECO:0007669"/>
    <property type="project" value="UniProtKB-KW"/>
</dbReference>
<dbReference type="GO" id="GO:0005886">
    <property type="term" value="C:plasma membrane"/>
    <property type="evidence" value="ECO:0007669"/>
    <property type="project" value="UniProtKB-SubCell"/>
</dbReference>
<dbReference type="InterPro" id="IPR053716">
    <property type="entry name" value="Flag_assembly_chemotaxis_eff"/>
</dbReference>
<evidence type="ECO:0000256" key="12">
    <source>
        <dbReference type="SAM" id="MobiDB-lite"/>
    </source>
</evidence>
<dbReference type="GO" id="GO:0015031">
    <property type="term" value="P:protein transport"/>
    <property type="evidence" value="ECO:0007669"/>
    <property type="project" value="UniProtKB-KW"/>
</dbReference>
<evidence type="ECO:0000256" key="5">
    <source>
        <dbReference type="ARBA" id="ARBA00022475"/>
    </source>
</evidence>
<dbReference type="Gene3D" id="1.10.287.1700">
    <property type="match status" value="1"/>
</dbReference>
<evidence type="ECO:0000313" key="14">
    <source>
        <dbReference type="Proteomes" id="UP000541136"/>
    </source>
</evidence>
<evidence type="ECO:0000256" key="7">
    <source>
        <dbReference type="ARBA" id="ARBA00022795"/>
    </source>
</evidence>
<dbReference type="PIRSF" id="PIRSF019404">
    <property type="entry name" value="FliJ"/>
    <property type="match status" value="1"/>
</dbReference>
<keyword evidence="7" id="KW-1005">Bacterial flagellum biogenesis</keyword>
<evidence type="ECO:0000256" key="2">
    <source>
        <dbReference type="ARBA" id="ARBA00010004"/>
    </source>
</evidence>
<accession>A0A7W9WMH4</accession>
<sequence>MSPETPLDVLIDLAQEKLDEAGRALSELSARRREAQGQLNTLDDYRADYTRRLQNTTEQGVSASNYHNFRQFIATLDEAISQQNTIIAQIDVRIEAGRKQWHDEKRRLNSYETLKARQVRQWQYREQRREQRASDEISAGLYRRTRQPH</sequence>
<keyword evidence="13" id="KW-0966">Cell projection</keyword>
<dbReference type="GO" id="GO:0071973">
    <property type="term" value="P:bacterial-type flagellum-dependent cell motility"/>
    <property type="evidence" value="ECO:0007669"/>
    <property type="project" value="InterPro"/>
</dbReference>
<feature type="coiled-coil region" evidence="11">
    <location>
        <begin position="11"/>
        <end position="38"/>
    </location>
</feature>
<dbReference type="RefSeq" id="WP_043683106.1">
    <property type="nucleotide sequence ID" value="NZ_JACHIB010000002.1"/>
</dbReference>
<keyword evidence="4" id="KW-0813">Transport</keyword>
<dbReference type="GO" id="GO:0006935">
    <property type="term" value="P:chemotaxis"/>
    <property type="evidence" value="ECO:0007669"/>
    <property type="project" value="UniProtKB-KW"/>
</dbReference>
<dbReference type="Pfam" id="PF02050">
    <property type="entry name" value="FliJ"/>
    <property type="match status" value="1"/>
</dbReference>
<name>A0A7W9WMH4_CASDE</name>
<evidence type="ECO:0000256" key="4">
    <source>
        <dbReference type="ARBA" id="ARBA00022448"/>
    </source>
</evidence>
<feature type="compositionally biased region" description="Basic and acidic residues" evidence="12">
    <location>
        <begin position="125"/>
        <end position="135"/>
    </location>
</feature>
<keyword evidence="8" id="KW-0653">Protein transport</keyword>
<keyword evidence="13" id="KW-0969">Cilium</keyword>
<protein>
    <recommendedName>
        <fullName evidence="3">Flagellar FliJ protein</fullName>
    </recommendedName>
</protein>
<evidence type="ECO:0000256" key="1">
    <source>
        <dbReference type="ARBA" id="ARBA00004413"/>
    </source>
</evidence>
<organism evidence="13 14">
    <name type="scientific">Castellaniella defragrans</name>
    <name type="common">Alcaligenes defragrans</name>
    <dbReference type="NCBI Taxonomy" id="75697"/>
    <lineage>
        <taxon>Bacteria</taxon>
        <taxon>Pseudomonadati</taxon>
        <taxon>Pseudomonadota</taxon>
        <taxon>Betaproteobacteria</taxon>
        <taxon>Burkholderiales</taxon>
        <taxon>Alcaligenaceae</taxon>
        <taxon>Castellaniella</taxon>
    </lineage>
</organism>
<dbReference type="NCBIfam" id="TIGR02473">
    <property type="entry name" value="flagell_FliJ"/>
    <property type="match status" value="1"/>
</dbReference>
<feature type="region of interest" description="Disordered" evidence="12">
    <location>
        <begin position="125"/>
        <end position="149"/>
    </location>
</feature>
<gene>
    <name evidence="13" type="ORF">HNR28_000404</name>
</gene>
<dbReference type="Proteomes" id="UP000541136">
    <property type="component" value="Unassembled WGS sequence"/>
</dbReference>
<dbReference type="GO" id="GO:0003774">
    <property type="term" value="F:cytoskeletal motor activity"/>
    <property type="evidence" value="ECO:0007669"/>
    <property type="project" value="InterPro"/>
</dbReference>
<comment type="caution">
    <text evidence="13">The sequence shown here is derived from an EMBL/GenBank/DDBJ whole genome shotgun (WGS) entry which is preliminary data.</text>
</comment>
<dbReference type="GO" id="GO:0009288">
    <property type="term" value="C:bacterial-type flagellum"/>
    <property type="evidence" value="ECO:0007669"/>
    <property type="project" value="InterPro"/>
</dbReference>